<keyword evidence="16 18" id="KW-0472">Membrane</keyword>
<comment type="catalytic activity">
    <reaction evidence="17">
        <text>4 Fe(II)-[cytochrome c] + O2 + 8 H(+)(in) = 4 Fe(III)-[cytochrome c] + 2 H2O + 4 H(+)(out)</text>
        <dbReference type="Rhea" id="RHEA:11436"/>
        <dbReference type="Rhea" id="RHEA-COMP:10350"/>
        <dbReference type="Rhea" id="RHEA-COMP:14399"/>
        <dbReference type="ChEBI" id="CHEBI:15377"/>
        <dbReference type="ChEBI" id="CHEBI:15378"/>
        <dbReference type="ChEBI" id="CHEBI:15379"/>
        <dbReference type="ChEBI" id="CHEBI:29033"/>
        <dbReference type="ChEBI" id="CHEBI:29034"/>
        <dbReference type="EC" id="7.1.1.9"/>
    </reaction>
    <physiologicalReaction direction="left-to-right" evidence="17">
        <dbReference type="Rhea" id="RHEA:11437"/>
    </physiologicalReaction>
</comment>
<dbReference type="CDD" id="cd13912">
    <property type="entry name" value="CcO_II_C"/>
    <property type="match status" value="1"/>
</dbReference>
<dbReference type="GO" id="GO:0042773">
    <property type="term" value="P:ATP synthesis coupled electron transport"/>
    <property type="evidence" value="ECO:0007669"/>
    <property type="project" value="TreeGrafter"/>
</dbReference>
<evidence type="ECO:0000256" key="18">
    <source>
        <dbReference type="RuleBase" id="RU000457"/>
    </source>
</evidence>
<dbReference type="PROSITE" id="PS50857">
    <property type="entry name" value="COX2_CUA"/>
    <property type="match status" value="1"/>
</dbReference>
<dbReference type="PANTHER" id="PTHR22888:SF9">
    <property type="entry name" value="CYTOCHROME C OXIDASE SUBUNIT 2"/>
    <property type="match status" value="1"/>
</dbReference>
<dbReference type="GO" id="GO:0004129">
    <property type="term" value="F:cytochrome-c oxidase activity"/>
    <property type="evidence" value="ECO:0007669"/>
    <property type="project" value="UniProtKB-EC"/>
</dbReference>
<dbReference type="Pfam" id="PF02790">
    <property type="entry name" value="COX2_TM"/>
    <property type="match status" value="1"/>
</dbReference>
<sequence>MATWSTMNLQDSASPLMEQLNLFYEQTFIFVVTVTVMTSYMMMTLLWNKHTWRFLIKGKTIETVWTILPMFTLLFIALPSLQLLYMMEEMNSPKISIKVMGHQWYWSYEYTDFKNMEFDSYMIPTNELNLNEFRLIEVDNRLSIPFKTEIRMIISSTDVLHAWAVPSLGTKIDAVPGRLNQLPLMIERPGLYFGQCSEICGANHSFMPIAVESISMEDFIKMIKLNLSSG</sequence>
<evidence type="ECO:0000256" key="3">
    <source>
        <dbReference type="ARBA" id="ARBA00011164"/>
    </source>
</evidence>
<accession>Q8HN10</accession>
<protein>
    <recommendedName>
        <fullName evidence="4 18">Cytochrome c oxidase subunit 2</fullName>
    </recommendedName>
</protein>
<evidence type="ECO:0000259" key="20">
    <source>
        <dbReference type="PROSITE" id="PS50857"/>
    </source>
</evidence>
<evidence type="ECO:0000259" key="21">
    <source>
        <dbReference type="PROSITE" id="PS50999"/>
    </source>
</evidence>
<keyword evidence="6 18" id="KW-0679">Respiratory chain</keyword>
<dbReference type="InterPro" id="IPR034210">
    <property type="entry name" value="CcO_II_C"/>
</dbReference>
<feature type="domain" description="Cytochrome oxidase subunit II transmembrane region profile" evidence="21">
    <location>
        <begin position="1"/>
        <end position="91"/>
    </location>
</feature>
<feature type="transmembrane region" description="Helical" evidence="19">
    <location>
        <begin position="67"/>
        <end position="87"/>
    </location>
</feature>
<evidence type="ECO:0000256" key="15">
    <source>
        <dbReference type="ARBA" id="ARBA00023128"/>
    </source>
</evidence>
<dbReference type="EMBL" id="AF547672">
    <property type="protein sequence ID" value="AAN61494.1"/>
    <property type="molecule type" value="Genomic_DNA"/>
</dbReference>
<evidence type="ECO:0000256" key="14">
    <source>
        <dbReference type="ARBA" id="ARBA00023008"/>
    </source>
</evidence>
<dbReference type="GO" id="GO:0005507">
    <property type="term" value="F:copper ion binding"/>
    <property type="evidence" value="ECO:0007669"/>
    <property type="project" value="InterPro"/>
</dbReference>
<evidence type="ECO:0000256" key="12">
    <source>
        <dbReference type="ARBA" id="ARBA00022982"/>
    </source>
</evidence>
<dbReference type="GO" id="GO:0005743">
    <property type="term" value="C:mitochondrial inner membrane"/>
    <property type="evidence" value="ECO:0007669"/>
    <property type="project" value="UniProtKB-SubCell"/>
</dbReference>
<evidence type="ECO:0000256" key="9">
    <source>
        <dbReference type="ARBA" id="ARBA00022792"/>
    </source>
</evidence>
<dbReference type="PROSITE" id="PS50999">
    <property type="entry name" value="COX2_TM"/>
    <property type="match status" value="1"/>
</dbReference>
<keyword evidence="13 19" id="KW-1133">Transmembrane helix</keyword>
<comment type="cofactor">
    <cofactor evidence="18">
        <name>Cu cation</name>
        <dbReference type="ChEBI" id="CHEBI:23378"/>
    </cofactor>
    <text evidence="18">Binds a copper A center.</text>
</comment>
<dbReference type="InterPro" id="IPR011759">
    <property type="entry name" value="Cyt_c_oxidase_su2_TM_dom"/>
</dbReference>
<keyword evidence="10" id="KW-0460">Magnesium</keyword>
<comment type="function">
    <text evidence="18">Component of the cytochrome c oxidase, the last enzyme in the mitochondrial electron transport chain which drives oxidative phosphorylation. The respiratory chain contains 3 multisubunit complexes succinate dehydrogenase (complex II, CII), ubiquinol-cytochrome c oxidoreductase (cytochrome b-c1 complex, complex III, CIII) and cytochrome c oxidase (complex IV, CIV), that cooperate to transfer electrons derived from NADH and succinate to molecular oxygen, creating an electrochemical gradient over the inner membrane that drives transmembrane transport and the ATP synthase. Cytochrome c oxidase is the component of the respiratory chain that catalyzes the reduction of oxygen to water. Electrons originating from reduced cytochrome c in the intermembrane space (IMS) are transferred via the dinuclear copper A center (CU(A)) of subunit 2 and heme A of subunit 1 to the active site in subunit 1, a binuclear center (BNC) formed by heme A3 and copper B (CU(B)). The BNC reduces molecular oxygen to 2 water molecules using 4 electrons from cytochrome c in the IMS and 4 protons from the mitochondrial matrix.</text>
</comment>
<dbReference type="InterPro" id="IPR036257">
    <property type="entry name" value="Cyt_c_oxidase_su2_TM_sf"/>
</dbReference>
<keyword evidence="8 18" id="KW-0479">Metal-binding</keyword>
<evidence type="ECO:0000256" key="13">
    <source>
        <dbReference type="ARBA" id="ARBA00022989"/>
    </source>
</evidence>
<evidence type="ECO:0000256" key="16">
    <source>
        <dbReference type="ARBA" id="ARBA00023136"/>
    </source>
</evidence>
<dbReference type="InterPro" id="IPR014222">
    <property type="entry name" value="Cyt_c_oxidase_su2"/>
</dbReference>
<evidence type="ECO:0000256" key="6">
    <source>
        <dbReference type="ARBA" id="ARBA00022660"/>
    </source>
</evidence>
<comment type="subunit">
    <text evidence="3">Component of the cytochrome c oxidase (complex IV, CIV), a multisubunit enzyme composed of a catalytic core of 3 subunits and several supernumerary subunits. The complex exists as a monomer or a dimer and forms supercomplexes (SCs) in the inner mitochondrial membrane with ubiquinol-cytochrome c oxidoreductase (cytochrome b-c1 complex, complex III, CIII).</text>
</comment>
<dbReference type="PRINTS" id="PR01166">
    <property type="entry name" value="CYCOXIDASEII"/>
</dbReference>
<evidence type="ECO:0000256" key="7">
    <source>
        <dbReference type="ARBA" id="ARBA00022692"/>
    </source>
</evidence>
<comment type="subcellular location">
    <subcellularLocation>
        <location evidence="1 18">Mitochondrion inner membrane</location>
        <topology evidence="1 18">Multi-pass membrane protein</topology>
    </subcellularLocation>
</comment>
<dbReference type="PROSITE" id="PS00078">
    <property type="entry name" value="COX2"/>
    <property type="match status" value="1"/>
</dbReference>
<keyword evidence="7 18" id="KW-0812">Transmembrane</keyword>
<evidence type="ECO:0000256" key="1">
    <source>
        <dbReference type="ARBA" id="ARBA00004448"/>
    </source>
</evidence>
<evidence type="ECO:0000313" key="22">
    <source>
        <dbReference type="EMBL" id="AAN61494.1"/>
    </source>
</evidence>
<gene>
    <name evidence="22" type="primary">cox2</name>
</gene>
<dbReference type="Pfam" id="PF00116">
    <property type="entry name" value="COX2"/>
    <property type="match status" value="1"/>
</dbReference>
<keyword evidence="5 18" id="KW-0813">Transport</keyword>
<dbReference type="InterPro" id="IPR002429">
    <property type="entry name" value="CcO_II-like_C"/>
</dbReference>
<name>Q8HN10_9DIPT</name>
<keyword evidence="11" id="KW-1278">Translocase</keyword>
<dbReference type="GO" id="GO:0016491">
    <property type="term" value="F:oxidoreductase activity"/>
    <property type="evidence" value="ECO:0007669"/>
    <property type="project" value="InterPro"/>
</dbReference>
<comment type="similarity">
    <text evidence="2 18">Belongs to the cytochrome c oxidase subunit 2 family.</text>
</comment>
<dbReference type="AlphaFoldDB" id="Q8HN10"/>
<dbReference type="SUPFAM" id="SSF49503">
    <property type="entry name" value="Cupredoxins"/>
    <property type="match status" value="1"/>
</dbReference>
<proteinExistence type="inferred from homology"/>
<dbReference type="InterPro" id="IPR001505">
    <property type="entry name" value="Copper_CuA"/>
</dbReference>
<reference evidence="22" key="1">
    <citation type="journal article" date="2003" name="Mol. Phylogenet. Evol.">
        <title>Molecular analysis of the biting midges (Diptera: Ceratopogonidae), based on mitochondrial cytochrome oxidase subunit 2.</title>
        <authorList>
            <person name="Beckenbach A.T."/>
            <person name="Borkent A."/>
        </authorList>
    </citation>
    <scope>NUCLEOTIDE SEQUENCE</scope>
</reference>
<evidence type="ECO:0000256" key="17">
    <source>
        <dbReference type="ARBA" id="ARBA00049512"/>
    </source>
</evidence>
<evidence type="ECO:0000256" key="4">
    <source>
        <dbReference type="ARBA" id="ARBA00015946"/>
    </source>
</evidence>
<feature type="domain" description="Cytochrome oxidase subunit II copper A binding" evidence="20">
    <location>
        <begin position="92"/>
        <end position="225"/>
    </location>
</feature>
<evidence type="ECO:0000256" key="11">
    <source>
        <dbReference type="ARBA" id="ARBA00022967"/>
    </source>
</evidence>
<evidence type="ECO:0000256" key="8">
    <source>
        <dbReference type="ARBA" id="ARBA00022723"/>
    </source>
</evidence>
<keyword evidence="12 18" id="KW-0249">Electron transport</keyword>
<feature type="transmembrane region" description="Helical" evidence="19">
    <location>
        <begin position="27"/>
        <end position="47"/>
    </location>
</feature>
<organism evidence="22">
    <name type="scientific">Leptoconops bezzii</name>
    <dbReference type="NCBI Taxonomy" id="209699"/>
    <lineage>
        <taxon>Eukaryota</taxon>
        <taxon>Metazoa</taxon>
        <taxon>Ecdysozoa</taxon>
        <taxon>Arthropoda</taxon>
        <taxon>Hexapoda</taxon>
        <taxon>Insecta</taxon>
        <taxon>Pterygota</taxon>
        <taxon>Neoptera</taxon>
        <taxon>Endopterygota</taxon>
        <taxon>Diptera</taxon>
        <taxon>Nematocera</taxon>
        <taxon>Chironomoidea</taxon>
        <taxon>Ceratopogonidae</taxon>
        <taxon>Leptoconopinae</taxon>
        <taxon>Leptoconops</taxon>
    </lineage>
</organism>
<evidence type="ECO:0000256" key="2">
    <source>
        <dbReference type="ARBA" id="ARBA00007866"/>
    </source>
</evidence>
<evidence type="ECO:0000256" key="5">
    <source>
        <dbReference type="ARBA" id="ARBA00022448"/>
    </source>
</evidence>
<dbReference type="PANTHER" id="PTHR22888">
    <property type="entry name" value="CYTOCHROME C OXIDASE, SUBUNIT II"/>
    <property type="match status" value="1"/>
</dbReference>
<dbReference type="SUPFAM" id="SSF81464">
    <property type="entry name" value="Cytochrome c oxidase subunit II-like, transmembrane region"/>
    <property type="match status" value="1"/>
</dbReference>
<dbReference type="NCBIfam" id="TIGR02866">
    <property type="entry name" value="CoxB"/>
    <property type="match status" value="1"/>
</dbReference>
<evidence type="ECO:0000256" key="10">
    <source>
        <dbReference type="ARBA" id="ARBA00022842"/>
    </source>
</evidence>
<keyword evidence="15 18" id="KW-0496">Mitochondrion</keyword>
<evidence type="ECO:0000256" key="19">
    <source>
        <dbReference type="SAM" id="Phobius"/>
    </source>
</evidence>
<keyword evidence="14 18" id="KW-0186">Copper</keyword>
<dbReference type="Gene3D" id="1.10.287.90">
    <property type="match status" value="1"/>
</dbReference>
<dbReference type="InterPro" id="IPR045187">
    <property type="entry name" value="CcO_II"/>
</dbReference>
<dbReference type="Gene3D" id="2.60.40.420">
    <property type="entry name" value="Cupredoxins - blue copper proteins"/>
    <property type="match status" value="1"/>
</dbReference>
<dbReference type="FunFam" id="2.60.40.420:FF:000001">
    <property type="entry name" value="Cytochrome c oxidase subunit 2"/>
    <property type="match status" value="1"/>
</dbReference>
<dbReference type="InterPro" id="IPR008972">
    <property type="entry name" value="Cupredoxin"/>
</dbReference>
<geneLocation type="mitochondrion" evidence="22"/>
<keyword evidence="9 18" id="KW-0999">Mitochondrion inner membrane</keyword>